<protein>
    <submittedName>
        <fullName evidence="1">Uncharacterized protein</fullName>
    </submittedName>
</protein>
<sequence>MMKDPTHKNINGDDLSTRIAMTRQGQCTWARPELKAKCTACAHYRDGKVTRGKSKGFGFCSQVKVHTKKQGKLFDGSAAWACGQYESAH</sequence>
<reference evidence="1 2" key="1">
    <citation type="submission" date="2013-09" db="EMBL/GenBank/DDBJ databases">
        <authorList>
            <consortium name="DOE Joint Genome Institute"/>
            <person name="Klenk H.-P."/>
            <person name="Huntemann M."/>
            <person name="Han J."/>
            <person name="Chen A."/>
            <person name="Kyrpides N."/>
            <person name="Mavromatis K."/>
            <person name="Markowitz V."/>
            <person name="Palaniappan K."/>
            <person name="Ivanova N."/>
            <person name="Schaumberg A."/>
            <person name="Pati A."/>
            <person name="Liolios K."/>
            <person name="Nordberg H.P."/>
            <person name="Cantor M.N."/>
            <person name="Hua S.X."/>
            <person name="Woyke T."/>
        </authorList>
    </citation>
    <scope>NUCLEOTIDE SEQUENCE [LARGE SCALE GENOMIC DNA]</scope>
    <source>
        <strain evidence="1 2">DSM 14336</strain>
    </source>
</reference>
<dbReference type="HOGENOM" id="CLU_2450953_0_0_5"/>
<dbReference type="AlphaFoldDB" id="V9VW12"/>
<keyword evidence="2" id="KW-1185">Reference proteome</keyword>
<dbReference type="Proteomes" id="UP000018780">
    <property type="component" value="Chromosome"/>
</dbReference>
<proteinExistence type="predicted"/>
<dbReference type="KEGG" id="lmd:METH_06760"/>
<accession>V9VW12</accession>
<dbReference type="RefSeq" id="WP_024089629.1">
    <property type="nucleotide sequence ID" value="NC_023135.1"/>
</dbReference>
<evidence type="ECO:0000313" key="2">
    <source>
        <dbReference type="Proteomes" id="UP000018780"/>
    </source>
</evidence>
<name>V9VW12_9RHOB</name>
<evidence type="ECO:0000313" key="1">
    <source>
        <dbReference type="EMBL" id="AHD02936.1"/>
    </source>
</evidence>
<dbReference type="EMBL" id="CP006773">
    <property type="protein sequence ID" value="AHD02936.1"/>
    <property type="molecule type" value="Genomic_DNA"/>
</dbReference>
<dbReference type="OrthoDB" id="9843385at2"/>
<organism evidence="1 2">
    <name type="scientific">Leisingera methylohalidivorans DSM 14336</name>
    <dbReference type="NCBI Taxonomy" id="999552"/>
    <lineage>
        <taxon>Bacteria</taxon>
        <taxon>Pseudomonadati</taxon>
        <taxon>Pseudomonadota</taxon>
        <taxon>Alphaproteobacteria</taxon>
        <taxon>Rhodobacterales</taxon>
        <taxon>Roseobacteraceae</taxon>
        <taxon>Leisingera</taxon>
    </lineage>
</organism>
<gene>
    <name evidence="1" type="ORF">METH_06760</name>
</gene>
<dbReference type="STRING" id="999552.METH_06760"/>